<keyword evidence="5 10" id="KW-0862">Zinc</keyword>
<dbReference type="GO" id="GO:0008270">
    <property type="term" value="F:zinc ion binding"/>
    <property type="evidence" value="ECO:0007669"/>
    <property type="project" value="UniProtKB-UniRule"/>
</dbReference>
<evidence type="ECO:0000256" key="7">
    <source>
        <dbReference type="ARBA" id="ARBA00037993"/>
    </source>
</evidence>
<evidence type="ECO:0000256" key="2">
    <source>
        <dbReference type="ARBA" id="ARBA00022598"/>
    </source>
</evidence>
<feature type="binding site" evidence="10">
    <location>
        <position position="217"/>
    </location>
    <ligand>
        <name>Zn(2+)</name>
        <dbReference type="ChEBI" id="CHEBI:29105"/>
    </ligand>
</feature>
<evidence type="ECO:0000256" key="4">
    <source>
        <dbReference type="ARBA" id="ARBA00022741"/>
    </source>
</evidence>
<evidence type="ECO:0000256" key="8">
    <source>
        <dbReference type="ARBA" id="ARBA00039149"/>
    </source>
</evidence>
<dbReference type="CDD" id="cd01995">
    <property type="entry name" value="QueC-like"/>
    <property type="match status" value="1"/>
</dbReference>
<dbReference type="GO" id="GO:0016879">
    <property type="term" value="F:ligase activity, forming carbon-nitrogen bonds"/>
    <property type="evidence" value="ECO:0007669"/>
    <property type="project" value="UniProtKB-UniRule"/>
</dbReference>
<dbReference type="PANTHER" id="PTHR42914:SF1">
    <property type="entry name" value="7-CYANO-7-DEAZAGUANINE SYNTHASE"/>
    <property type="match status" value="1"/>
</dbReference>
<dbReference type="NCBIfam" id="TIGR00364">
    <property type="entry name" value="7-cyano-7-deazaguanine synthase QueC"/>
    <property type="match status" value="1"/>
</dbReference>
<comment type="cofactor">
    <cofactor evidence="10">
        <name>Zn(2+)</name>
        <dbReference type="ChEBI" id="CHEBI:29105"/>
    </cofactor>
    <text evidence="10">Binds 1 zinc ion per subunit.</text>
</comment>
<evidence type="ECO:0000256" key="9">
    <source>
        <dbReference type="ARBA" id="ARBA00047890"/>
    </source>
</evidence>
<comment type="caution">
    <text evidence="11">The sequence shown here is derived from an EMBL/GenBank/DDBJ whole genome shotgun (WGS) entry which is preliminary data.</text>
</comment>
<comment type="pathway">
    <text evidence="1 10">Purine metabolism; 7-cyano-7-deazaguanine biosynthesis.</text>
</comment>
<dbReference type="PANTHER" id="PTHR42914">
    <property type="entry name" value="7-CYANO-7-DEAZAGUANINE SYNTHASE"/>
    <property type="match status" value="1"/>
</dbReference>
<evidence type="ECO:0000256" key="6">
    <source>
        <dbReference type="ARBA" id="ARBA00022840"/>
    </source>
</evidence>
<evidence type="ECO:0000313" key="12">
    <source>
        <dbReference type="Proteomes" id="UP000482800"/>
    </source>
</evidence>
<dbReference type="InterPro" id="IPR014729">
    <property type="entry name" value="Rossmann-like_a/b/a_fold"/>
</dbReference>
<dbReference type="EMBL" id="BLPF01000004">
    <property type="protein sequence ID" value="GFJ84902.1"/>
    <property type="molecule type" value="Genomic_DNA"/>
</dbReference>
<comment type="function">
    <text evidence="10">Catalyzes the ATP-dependent conversion of 7-carboxy-7-deazaguanine (CDG) to 7-cyano-7-deazaguanine (preQ(0)).</text>
</comment>
<gene>
    <name evidence="11" type="primary">queC_1</name>
    <name evidence="10" type="synonym">queC</name>
    <name evidence="11" type="ORF">Phou_090820</name>
</gene>
<dbReference type="UniPathway" id="UPA00391"/>
<keyword evidence="2 10" id="KW-0436">Ligase</keyword>
<evidence type="ECO:0000256" key="3">
    <source>
        <dbReference type="ARBA" id="ARBA00022723"/>
    </source>
</evidence>
<keyword evidence="6 10" id="KW-0067">ATP-binding</keyword>
<comment type="catalytic activity">
    <reaction evidence="9 10">
        <text>7-carboxy-7-carbaguanine + NH4(+) + 2 ATP = 7-cyano-7-carbaguanine + 2 AMP + 2 diphosphate + 2 H(+)</text>
        <dbReference type="Rhea" id="RHEA:27982"/>
        <dbReference type="ChEBI" id="CHEBI:15378"/>
        <dbReference type="ChEBI" id="CHEBI:28938"/>
        <dbReference type="ChEBI" id="CHEBI:30616"/>
        <dbReference type="ChEBI" id="CHEBI:33019"/>
        <dbReference type="ChEBI" id="CHEBI:45075"/>
        <dbReference type="ChEBI" id="CHEBI:61036"/>
        <dbReference type="ChEBI" id="CHEBI:456215"/>
        <dbReference type="EC" id="6.3.4.20"/>
    </reaction>
</comment>
<keyword evidence="10" id="KW-0671">Queuosine biosynthesis</keyword>
<comment type="similarity">
    <text evidence="7 10">Belongs to the QueC family.</text>
</comment>
<dbReference type="Gene3D" id="3.40.50.620">
    <property type="entry name" value="HUPs"/>
    <property type="match status" value="1"/>
</dbReference>
<organism evidence="11 12">
    <name type="scientific">Phytohabitans houttuyneae</name>
    <dbReference type="NCBI Taxonomy" id="1076126"/>
    <lineage>
        <taxon>Bacteria</taxon>
        <taxon>Bacillati</taxon>
        <taxon>Actinomycetota</taxon>
        <taxon>Actinomycetes</taxon>
        <taxon>Micromonosporales</taxon>
        <taxon>Micromonosporaceae</taxon>
    </lineage>
</organism>
<dbReference type="Proteomes" id="UP000482800">
    <property type="component" value="Unassembled WGS sequence"/>
</dbReference>
<feature type="binding site" evidence="10">
    <location>
        <position position="203"/>
    </location>
    <ligand>
        <name>Zn(2+)</name>
        <dbReference type="ChEBI" id="CHEBI:29105"/>
    </ligand>
</feature>
<evidence type="ECO:0000256" key="1">
    <source>
        <dbReference type="ARBA" id="ARBA00005061"/>
    </source>
</evidence>
<reference evidence="11 12" key="2">
    <citation type="submission" date="2020-03" db="EMBL/GenBank/DDBJ databases">
        <authorList>
            <person name="Ichikawa N."/>
            <person name="Kimura A."/>
            <person name="Kitahashi Y."/>
            <person name="Uohara A."/>
        </authorList>
    </citation>
    <scope>NUCLEOTIDE SEQUENCE [LARGE SCALE GENOMIC DNA]</scope>
    <source>
        <strain evidence="11 12">NBRC 108639</strain>
    </source>
</reference>
<keyword evidence="3 10" id="KW-0479">Metal-binding</keyword>
<keyword evidence="4 10" id="KW-0547">Nucleotide-binding</keyword>
<sequence length="242" mass="25742">MTTMTNLQHLVNPKVTHAVTIISGGLDSTVLAHLLHRGGAKLTLLSFDYGQRHRTELAYARRTAEALDAEHHVVDLTGLLALLTGSALTDSSVDVPDGHYTDAAMRVTVVPNRNAIMLDVAVARAVSVGADAVVFGAHAGDHPIYPDCRPVFLRAFEQMAVTANEGFAHPRFRVLAPFIDLAKSDIAAIGAQLGVPFADTWSCYKGGAVHCGTCGTCVERREAFEVAGVADPTIYSPAAEVR</sequence>
<feature type="binding site" evidence="10">
    <location>
        <position position="214"/>
    </location>
    <ligand>
        <name>Zn(2+)</name>
        <dbReference type="ChEBI" id="CHEBI:29105"/>
    </ligand>
</feature>
<dbReference type="Pfam" id="PF06508">
    <property type="entry name" value="QueC"/>
    <property type="match status" value="1"/>
</dbReference>
<protein>
    <recommendedName>
        <fullName evidence="8 10">7-cyano-7-deazaguanine synthase</fullName>
        <ecNumber evidence="8 10">6.3.4.20</ecNumber>
    </recommendedName>
    <alternativeName>
        <fullName evidence="10">7-cyano-7-carbaguanine synthase</fullName>
    </alternativeName>
    <alternativeName>
        <fullName evidence="10">PreQ(0) synthase</fullName>
    </alternativeName>
    <alternativeName>
        <fullName evidence="10">Queuosine biosynthesis protein QueC</fullName>
    </alternativeName>
</protein>
<reference evidence="11 12" key="1">
    <citation type="submission" date="2020-03" db="EMBL/GenBank/DDBJ databases">
        <title>Whole genome shotgun sequence of Phytohabitans houttuyneae NBRC 108639.</title>
        <authorList>
            <person name="Komaki H."/>
            <person name="Tamura T."/>
        </authorList>
    </citation>
    <scope>NUCLEOTIDE SEQUENCE [LARGE SCALE GENOMIC DNA]</scope>
    <source>
        <strain evidence="11 12">NBRC 108639</strain>
    </source>
</reference>
<name>A0A6V8KI77_9ACTN</name>
<keyword evidence="12" id="KW-1185">Reference proteome</keyword>
<accession>A0A6V8KI77</accession>
<dbReference type="PIRSF" id="PIRSF006293">
    <property type="entry name" value="ExsB"/>
    <property type="match status" value="1"/>
</dbReference>
<dbReference type="SUPFAM" id="SSF52402">
    <property type="entry name" value="Adenine nucleotide alpha hydrolases-like"/>
    <property type="match status" value="1"/>
</dbReference>
<proteinExistence type="inferred from homology"/>
<feature type="binding site" evidence="10">
    <location>
        <begin position="22"/>
        <end position="32"/>
    </location>
    <ligand>
        <name>ATP</name>
        <dbReference type="ChEBI" id="CHEBI:30616"/>
    </ligand>
</feature>
<dbReference type="GO" id="GO:0008616">
    <property type="term" value="P:tRNA queuosine(34) biosynthetic process"/>
    <property type="evidence" value="ECO:0007669"/>
    <property type="project" value="UniProtKB-UniRule"/>
</dbReference>
<evidence type="ECO:0000256" key="5">
    <source>
        <dbReference type="ARBA" id="ARBA00022833"/>
    </source>
</evidence>
<dbReference type="HAMAP" id="MF_01633">
    <property type="entry name" value="QueC"/>
    <property type="match status" value="1"/>
</dbReference>
<dbReference type="GO" id="GO:0005524">
    <property type="term" value="F:ATP binding"/>
    <property type="evidence" value="ECO:0007669"/>
    <property type="project" value="UniProtKB-UniRule"/>
</dbReference>
<evidence type="ECO:0000256" key="10">
    <source>
        <dbReference type="HAMAP-Rule" id="MF_01633"/>
    </source>
</evidence>
<feature type="binding site" evidence="10">
    <location>
        <position position="211"/>
    </location>
    <ligand>
        <name>Zn(2+)</name>
        <dbReference type="ChEBI" id="CHEBI:29105"/>
    </ligand>
</feature>
<dbReference type="AlphaFoldDB" id="A0A6V8KI77"/>
<dbReference type="EC" id="6.3.4.20" evidence="8 10"/>
<evidence type="ECO:0000313" key="11">
    <source>
        <dbReference type="EMBL" id="GFJ84902.1"/>
    </source>
</evidence>
<dbReference type="InterPro" id="IPR018317">
    <property type="entry name" value="QueC"/>
</dbReference>